<protein>
    <recommendedName>
        <fullName evidence="2">Protein kinase domain-containing protein</fullName>
    </recommendedName>
</protein>
<dbReference type="InterPro" id="IPR008271">
    <property type="entry name" value="Ser/Thr_kinase_AS"/>
</dbReference>
<evidence type="ECO:0000313" key="3">
    <source>
        <dbReference type="EMBL" id="CAK0895017.1"/>
    </source>
</evidence>
<accession>A0ABN9XAD5</accession>
<dbReference type="Pfam" id="PF00069">
    <property type="entry name" value="Pkinase"/>
    <property type="match status" value="1"/>
</dbReference>
<keyword evidence="4" id="KW-1185">Reference proteome</keyword>
<dbReference type="PANTHER" id="PTHR44329">
    <property type="entry name" value="SERINE/THREONINE-PROTEIN KINASE TNNI3K-RELATED"/>
    <property type="match status" value="1"/>
</dbReference>
<dbReference type="Gene3D" id="1.10.510.10">
    <property type="entry name" value="Transferase(Phosphotransferase) domain 1"/>
    <property type="match status" value="1"/>
</dbReference>
<dbReference type="SMART" id="SM00220">
    <property type="entry name" value="S_TKc"/>
    <property type="match status" value="1"/>
</dbReference>
<dbReference type="EMBL" id="CAUYUJ010019982">
    <property type="protein sequence ID" value="CAK0895017.1"/>
    <property type="molecule type" value="Genomic_DNA"/>
</dbReference>
<dbReference type="InterPro" id="IPR000719">
    <property type="entry name" value="Prot_kinase_dom"/>
</dbReference>
<reference evidence="3" key="1">
    <citation type="submission" date="2023-10" db="EMBL/GenBank/DDBJ databases">
        <authorList>
            <person name="Chen Y."/>
            <person name="Shah S."/>
            <person name="Dougan E. K."/>
            <person name="Thang M."/>
            <person name="Chan C."/>
        </authorList>
    </citation>
    <scope>NUCLEOTIDE SEQUENCE [LARGE SCALE GENOMIC DNA]</scope>
</reference>
<evidence type="ECO:0000313" key="4">
    <source>
        <dbReference type="Proteomes" id="UP001189429"/>
    </source>
</evidence>
<name>A0ABN9XAD5_9DINO</name>
<sequence>MDDALSKLCLVLERVDGVPLGAFVRGLPGGRHRPVEPHGGASEAGALASSLSARSLLVCDILNVLCYLHSRQPVIVHADLKDTNVFVEERRGRTGRTSYRAKLLDFGLSRILTRRARPLGGTPRWMAPELLSRVPPDAAADCYSFGLLAYFIVTGGLPFEGKGTDQVMRRLRGGRPPRLTWPAPADELCQACRPLVEQCTQLKPALRPTAKQVSDELSVVLSHVAGGAAEAVIQQEVAGLPGAKAAAGASVEDLQEFRGVVEVSHASSASIGSLVSRGSRDLPPVQEHEARGTGGGRSMNPRSPARTPWIGARGPGRFGSCRSRFLAIGAADRRVLGRRRGAFAPEPREAAEAAGPPQVQADAAEHGGAHAVVPAAAVELLGDGQRLLLAARCPALPGQGPEGAQPEGVHHAAGERHLRPVRQLWAADDSRPVLLRVLRGGAQRGRGRSLGRRACRLSQPRPEQFSEASPPVEGQWASGIRATKNSCHLVACCLASVGSRGSPGAS</sequence>
<comment type="caution">
    <text evidence="3">The sequence shown here is derived from an EMBL/GenBank/DDBJ whole genome shotgun (WGS) entry which is preliminary data.</text>
</comment>
<feature type="compositionally biased region" description="Basic residues" evidence="1">
    <location>
        <begin position="445"/>
        <end position="455"/>
    </location>
</feature>
<dbReference type="PROSITE" id="PS50011">
    <property type="entry name" value="PROTEIN_KINASE_DOM"/>
    <property type="match status" value="1"/>
</dbReference>
<feature type="region of interest" description="Disordered" evidence="1">
    <location>
        <begin position="445"/>
        <end position="473"/>
    </location>
</feature>
<organism evidence="3 4">
    <name type="scientific">Prorocentrum cordatum</name>
    <dbReference type="NCBI Taxonomy" id="2364126"/>
    <lineage>
        <taxon>Eukaryota</taxon>
        <taxon>Sar</taxon>
        <taxon>Alveolata</taxon>
        <taxon>Dinophyceae</taxon>
        <taxon>Prorocentrales</taxon>
        <taxon>Prorocentraceae</taxon>
        <taxon>Prorocentrum</taxon>
    </lineage>
</organism>
<dbReference type="SUPFAM" id="SSF56112">
    <property type="entry name" value="Protein kinase-like (PK-like)"/>
    <property type="match status" value="1"/>
</dbReference>
<feature type="domain" description="Protein kinase" evidence="2">
    <location>
        <begin position="1"/>
        <end position="221"/>
    </location>
</feature>
<dbReference type="InterPro" id="IPR051681">
    <property type="entry name" value="Ser/Thr_Kinases-Pseudokinases"/>
</dbReference>
<feature type="region of interest" description="Disordered" evidence="1">
    <location>
        <begin position="272"/>
        <end position="314"/>
    </location>
</feature>
<evidence type="ECO:0000259" key="2">
    <source>
        <dbReference type="PROSITE" id="PS50011"/>
    </source>
</evidence>
<dbReference type="PROSITE" id="PS00108">
    <property type="entry name" value="PROTEIN_KINASE_ST"/>
    <property type="match status" value="1"/>
</dbReference>
<dbReference type="InterPro" id="IPR011009">
    <property type="entry name" value="Kinase-like_dom_sf"/>
</dbReference>
<gene>
    <name evidence="3" type="ORF">PCOR1329_LOCUS73901</name>
</gene>
<dbReference type="Proteomes" id="UP001189429">
    <property type="component" value="Unassembled WGS sequence"/>
</dbReference>
<dbReference type="PANTHER" id="PTHR44329:SF214">
    <property type="entry name" value="PROTEIN KINASE DOMAIN-CONTAINING PROTEIN"/>
    <property type="match status" value="1"/>
</dbReference>
<proteinExistence type="predicted"/>
<evidence type="ECO:0000256" key="1">
    <source>
        <dbReference type="SAM" id="MobiDB-lite"/>
    </source>
</evidence>